<evidence type="ECO:0000313" key="1">
    <source>
        <dbReference type="EMBL" id="GIG11609.1"/>
    </source>
</evidence>
<organism evidence="1 2">
    <name type="scientific">Catellatospora coxensis</name>
    <dbReference type="NCBI Taxonomy" id="310354"/>
    <lineage>
        <taxon>Bacteria</taxon>
        <taxon>Bacillati</taxon>
        <taxon>Actinomycetota</taxon>
        <taxon>Actinomycetes</taxon>
        <taxon>Micromonosporales</taxon>
        <taxon>Micromonosporaceae</taxon>
        <taxon>Catellatospora</taxon>
    </lineage>
</organism>
<keyword evidence="2" id="KW-1185">Reference proteome</keyword>
<dbReference type="Proteomes" id="UP000630887">
    <property type="component" value="Unassembled WGS sequence"/>
</dbReference>
<reference evidence="1 2" key="1">
    <citation type="submission" date="2021-01" db="EMBL/GenBank/DDBJ databases">
        <title>Whole genome shotgun sequence of Catellatospora coxensis NBRC 107359.</title>
        <authorList>
            <person name="Komaki H."/>
            <person name="Tamura T."/>
        </authorList>
    </citation>
    <scope>NUCLEOTIDE SEQUENCE [LARGE SCALE GENOMIC DNA]</scope>
    <source>
        <strain evidence="1 2">NBRC 107359</strain>
    </source>
</reference>
<accession>A0A8J3L525</accession>
<dbReference type="EMBL" id="BONI01000160">
    <property type="protein sequence ID" value="GIG11609.1"/>
    <property type="molecule type" value="Genomic_DNA"/>
</dbReference>
<dbReference type="AlphaFoldDB" id="A0A8J3L525"/>
<evidence type="ECO:0000313" key="2">
    <source>
        <dbReference type="Proteomes" id="UP000630887"/>
    </source>
</evidence>
<comment type="caution">
    <text evidence="1">The sequence shown here is derived from an EMBL/GenBank/DDBJ whole genome shotgun (WGS) entry which is preliminary data.</text>
</comment>
<dbReference type="Pfam" id="PF14137">
    <property type="entry name" value="DUF4304"/>
    <property type="match status" value="1"/>
</dbReference>
<dbReference type="RefSeq" id="WP_203699558.1">
    <property type="nucleotide sequence ID" value="NZ_BAAALC010000023.1"/>
</dbReference>
<proteinExistence type="predicted"/>
<evidence type="ECO:0008006" key="3">
    <source>
        <dbReference type="Google" id="ProtNLM"/>
    </source>
</evidence>
<name>A0A8J3L525_9ACTN</name>
<sequence>MQRTIRQAYLDMIKSQLAPLLRAHGFARSSGTFRRFDAEGDATLLDVQGSTGSGRHASLFYVNVGVSTSRWLLFREAQYADPRMRTHATATTAQWWARLRVPQQLVGGPDLGSGDCWSISAVEDAEACGTALCEVVKRDFLPAATAWVAQYHALEHAVLSGAEDDITRLASNPPATSPQGIDLLRRITDDGHFYAQWLRHGTLP</sequence>
<protein>
    <recommendedName>
        <fullName evidence="3">DUF4304 domain-containing protein</fullName>
    </recommendedName>
</protein>
<gene>
    <name evidence="1" type="ORF">Cco03nite_83090</name>
</gene>
<dbReference type="InterPro" id="IPR025412">
    <property type="entry name" value="DUF4304"/>
</dbReference>